<dbReference type="PANTHER" id="PTHR21327">
    <property type="entry name" value="GTP CYCLOHYDROLASE II-RELATED"/>
    <property type="match status" value="1"/>
</dbReference>
<evidence type="ECO:0000256" key="3">
    <source>
        <dbReference type="ARBA" id="ARBA00001946"/>
    </source>
</evidence>
<dbReference type="Pfam" id="PF00926">
    <property type="entry name" value="DHBP_synthase"/>
    <property type="match status" value="1"/>
</dbReference>
<name>A0A919CN23_9GAMM</name>
<dbReference type="GO" id="GO:0005829">
    <property type="term" value="C:cytosol"/>
    <property type="evidence" value="ECO:0007669"/>
    <property type="project" value="TreeGrafter"/>
</dbReference>
<keyword evidence="12" id="KW-0460">Magnesium</keyword>
<comment type="cofactor">
    <cofactor evidence="2">
        <name>Mn(2+)</name>
        <dbReference type="ChEBI" id="CHEBI:29035"/>
    </cofactor>
</comment>
<keyword evidence="17" id="KW-1185">Reference proteome</keyword>
<evidence type="ECO:0000256" key="11">
    <source>
        <dbReference type="ARBA" id="ARBA00022723"/>
    </source>
</evidence>
<comment type="catalytic activity">
    <reaction evidence="1">
        <text>D-ribulose 5-phosphate = (2S)-2-hydroxy-3-oxobutyl phosphate + formate + H(+)</text>
        <dbReference type="Rhea" id="RHEA:18457"/>
        <dbReference type="ChEBI" id="CHEBI:15378"/>
        <dbReference type="ChEBI" id="CHEBI:15740"/>
        <dbReference type="ChEBI" id="CHEBI:58121"/>
        <dbReference type="ChEBI" id="CHEBI:58830"/>
        <dbReference type="EC" id="4.1.99.12"/>
    </reaction>
</comment>
<dbReference type="PIRSF" id="PIRSF001259">
    <property type="entry name" value="RibA"/>
    <property type="match status" value="1"/>
</dbReference>
<dbReference type="GO" id="GO:0008686">
    <property type="term" value="F:3,4-dihydroxy-2-butanone-4-phosphate synthase activity"/>
    <property type="evidence" value="ECO:0007669"/>
    <property type="project" value="UniProtKB-EC"/>
</dbReference>
<sequence>MQVNSVDELISDVRQGRMIVLLDDDADSNNEGVVMVAAEHCDAHHVNFMARQARGLVCLTLTEERCRQLNLPPMVEGAIGEKSNFTLSIEATEGIDTGISAADRALTVQAAVAPHAKPADIVQPGHIFPLEVVPGGVLVRAGHTEAANDYARLAGLTPAAVIADILTPEGVLADGPALAAFAQEHGLKVGTIADLIHFRLANERTIKVLREGGVDTRYGHFELRAYSDQTDGQVHLALAMGEITADEPTLVRVHVASAMRDLVRNELADRPSWSLDKCLLRVAEAGKGVVVLLSRAESADQLLGSIDMALGEQTIGAAQSGDAYTTVGLGSQILRDLGVGKIHLMGAPIKYNAISGFGLEVEDYVTP</sequence>
<evidence type="ECO:0000256" key="14">
    <source>
        <dbReference type="ARBA" id="ARBA00023239"/>
    </source>
</evidence>
<comment type="caution">
    <text evidence="16">The sequence shown here is derived from an EMBL/GenBank/DDBJ whole genome shotgun (WGS) entry which is preliminary data.</text>
</comment>
<keyword evidence="10" id="KW-0686">Riboflavin biosynthesis</keyword>
<reference evidence="16" key="1">
    <citation type="journal article" date="2014" name="Int. J. Syst. Evol. Microbiol.">
        <title>Complete genome sequence of Corynebacterium casei LMG S-19264T (=DSM 44701T), isolated from a smear-ripened cheese.</title>
        <authorList>
            <consortium name="US DOE Joint Genome Institute (JGI-PGF)"/>
            <person name="Walter F."/>
            <person name="Albersmeier A."/>
            <person name="Kalinowski J."/>
            <person name="Ruckert C."/>
        </authorList>
    </citation>
    <scope>NUCLEOTIDE SEQUENCE</scope>
    <source>
        <strain evidence="16">KCTC 23430</strain>
    </source>
</reference>
<evidence type="ECO:0000259" key="15">
    <source>
        <dbReference type="Pfam" id="PF00925"/>
    </source>
</evidence>
<evidence type="ECO:0000256" key="10">
    <source>
        <dbReference type="ARBA" id="ARBA00022619"/>
    </source>
</evidence>
<dbReference type="GO" id="GO:0003935">
    <property type="term" value="F:GTP cyclohydrolase II activity"/>
    <property type="evidence" value="ECO:0007669"/>
    <property type="project" value="TreeGrafter"/>
</dbReference>
<dbReference type="RefSeq" id="WP_189478737.1">
    <property type="nucleotide sequence ID" value="NZ_BMYM01000005.1"/>
</dbReference>
<evidence type="ECO:0000256" key="9">
    <source>
        <dbReference type="ARBA" id="ARBA00018836"/>
    </source>
</evidence>
<keyword evidence="14" id="KW-0456">Lyase</keyword>
<comment type="similarity">
    <text evidence="6">In the N-terminal section; belongs to the DHBP synthase family.</text>
</comment>
<comment type="function">
    <text evidence="4">Catalyzes the conversion of D-ribulose 5-phosphate to formate and 3,4-dihydroxy-2-butanone 4-phosphate.</text>
</comment>
<dbReference type="SUPFAM" id="SSF55821">
    <property type="entry name" value="YrdC/RibB"/>
    <property type="match status" value="1"/>
</dbReference>
<keyword evidence="13" id="KW-0464">Manganese</keyword>
<evidence type="ECO:0000256" key="6">
    <source>
        <dbReference type="ARBA" id="ARBA00005520"/>
    </source>
</evidence>
<dbReference type="Gene3D" id="3.90.870.10">
    <property type="entry name" value="DHBP synthase"/>
    <property type="match status" value="1"/>
</dbReference>
<evidence type="ECO:0000256" key="7">
    <source>
        <dbReference type="ARBA" id="ARBA00008976"/>
    </source>
</evidence>
<accession>A0A919CN23</accession>
<dbReference type="AlphaFoldDB" id="A0A919CN23"/>
<dbReference type="InterPro" id="IPR017945">
    <property type="entry name" value="DHBP_synth_RibB-like_a/b_dom"/>
</dbReference>
<keyword evidence="11" id="KW-0479">Metal-binding</keyword>
<dbReference type="EC" id="4.1.99.12" evidence="8"/>
<gene>
    <name evidence="16" type="primary">ribB</name>
    <name evidence="16" type="ORF">GCM10007053_30810</name>
</gene>
<organism evidence="16 17">
    <name type="scientific">Parahalioglobus pacificus</name>
    <dbReference type="NCBI Taxonomy" id="930806"/>
    <lineage>
        <taxon>Bacteria</taxon>
        <taxon>Pseudomonadati</taxon>
        <taxon>Pseudomonadota</taxon>
        <taxon>Gammaproteobacteria</taxon>
        <taxon>Cellvibrionales</taxon>
        <taxon>Halieaceae</taxon>
        <taxon>Parahalioglobus</taxon>
    </lineage>
</organism>
<evidence type="ECO:0000256" key="13">
    <source>
        <dbReference type="ARBA" id="ARBA00023211"/>
    </source>
</evidence>
<dbReference type="InterPro" id="IPR032677">
    <property type="entry name" value="GTP_cyclohydro_II"/>
</dbReference>
<evidence type="ECO:0000256" key="12">
    <source>
        <dbReference type="ARBA" id="ARBA00022842"/>
    </source>
</evidence>
<evidence type="ECO:0000256" key="2">
    <source>
        <dbReference type="ARBA" id="ARBA00001936"/>
    </source>
</evidence>
<dbReference type="InterPro" id="IPR036144">
    <property type="entry name" value="RibA-like_sf"/>
</dbReference>
<comment type="pathway">
    <text evidence="5">Cofactor biosynthesis; riboflavin biosynthesis; 2-hydroxy-3-oxobutyl phosphate from D-ribulose 5-phosphate: step 1/1.</text>
</comment>
<evidence type="ECO:0000256" key="4">
    <source>
        <dbReference type="ARBA" id="ARBA00002284"/>
    </source>
</evidence>
<protein>
    <recommendedName>
        <fullName evidence="9">3,4-dihydroxy-2-butanone 4-phosphate synthase</fullName>
        <ecNumber evidence="8">4.1.99.12</ecNumber>
    </recommendedName>
</protein>
<comment type="cofactor">
    <cofactor evidence="3">
        <name>Mg(2+)</name>
        <dbReference type="ChEBI" id="CHEBI:18420"/>
    </cofactor>
</comment>
<evidence type="ECO:0000313" key="16">
    <source>
        <dbReference type="EMBL" id="GHD39400.1"/>
    </source>
</evidence>
<dbReference type="Gene3D" id="3.40.50.10990">
    <property type="entry name" value="GTP cyclohydrolase II"/>
    <property type="match status" value="1"/>
</dbReference>
<evidence type="ECO:0000256" key="1">
    <source>
        <dbReference type="ARBA" id="ARBA00000141"/>
    </source>
</evidence>
<dbReference type="Pfam" id="PF00925">
    <property type="entry name" value="GTP_cyclohydro2"/>
    <property type="match status" value="1"/>
</dbReference>
<dbReference type="NCBIfam" id="TIGR00506">
    <property type="entry name" value="ribB"/>
    <property type="match status" value="1"/>
</dbReference>
<dbReference type="GO" id="GO:0046872">
    <property type="term" value="F:metal ion binding"/>
    <property type="evidence" value="ECO:0007669"/>
    <property type="project" value="UniProtKB-KW"/>
</dbReference>
<evidence type="ECO:0000256" key="5">
    <source>
        <dbReference type="ARBA" id="ARBA00004904"/>
    </source>
</evidence>
<proteinExistence type="inferred from homology"/>
<dbReference type="InterPro" id="IPR000422">
    <property type="entry name" value="DHBP_synthase_RibB"/>
</dbReference>
<dbReference type="GO" id="GO:0009231">
    <property type="term" value="P:riboflavin biosynthetic process"/>
    <property type="evidence" value="ECO:0007669"/>
    <property type="project" value="UniProtKB-KW"/>
</dbReference>
<feature type="domain" description="GTP cyclohydrolase II" evidence="15">
    <location>
        <begin position="213"/>
        <end position="365"/>
    </location>
</feature>
<dbReference type="Proteomes" id="UP000644693">
    <property type="component" value="Unassembled WGS sequence"/>
</dbReference>
<dbReference type="SUPFAM" id="SSF142695">
    <property type="entry name" value="RibA-like"/>
    <property type="match status" value="1"/>
</dbReference>
<dbReference type="PANTHER" id="PTHR21327:SF34">
    <property type="entry name" value="3,4-DIHYDROXY-2-BUTANONE 4-PHOSPHATE SYNTHASE"/>
    <property type="match status" value="1"/>
</dbReference>
<evidence type="ECO:0000313" key="17">
    <source>
        <dbReference type="Proteomes" id="UP000644693"/>
    </source>
</evidence>
<comment type="similarity">
    <text evidence="7">In the C-terminal section; belongs to the GTP cyclohydrolase II family.</text>
</comment>
<dbReference type="EMBL" id="BMYM01000005">
    <property type="protein sequence ID" value="GHD39400.1"/>
    <property type="molecule type" value="Genomic_DNA"/>
</dbReference>
<reference evidence="16" key="2">
    <citation type="submission" date="2020-09" db="EMBL/GenBank/DDBJ databases">
        <authorList>
            <person name="Sun Q."/>
            <person name="Kim S."/>
        </authorList>
    </citation>
    <scope>NUCLEOTIDE SEQUENCE</scope>
    <source>
        <strain evidence="16">KCTC 23430</strain>
    </source>
</reference>
<evidence type="ECO:0000256" key="8">
    <source>
        <dbReference type="ARBA" id="ARBA00012153"/>
    </source>
</evidence>